<dbReference type="Proteomes" id="UP000326759">
    <property type="component" value="Unassembled WGS sequence"/>
</dbReference>
<proteinExistence type="predicted"/>
<accession>A0A5N5TBD6</accession>
<sequence>MYNDEEKGNNLFTAFKCLQGEDIARSVLHIISSPAHVEINDIIIRPTDEYF</sequence>
<dbReference type="OrthoDB" id="1933717at2759"/>
<organism evidence="1 2">
    <name type="scientific">Armadillidium nasatum</name>
    <dbReference type="NCBI Taxonomy" id="96803"/>
    <lineage>
        <taxon>Eukaryota</taxon>
        <taxon>Metazoa</taxon>
        <taxon>Ecdysozoa</taxon>
        <taxon>Arthropoda</taxon>
        <taxon>Crustacea</taxon>
        <taxon>Multicrustacea</taxon>
        <taxon>Malacostraca</taxon>
        <taxon>Eumalacostraca</taxon>
        <taxon>Peracarida</taxon>
        <taxon>Isopoda</taxon>
        <taxon>Oniscidea</taxon>
        <taxon>Crinocheta</taxon>
        <taxon>Armadillidiidae</taxon>
        <taxon>Armadillidium</taxon>
    </lineage>
</organism>
<dbReference type="EMBL" id="SEYY01004101">
    <property type="protein sequence ID" value="KAB7503964.1"/>
    <property type="molecule type" value="Genomic_DNA"/>
</dbReference>
<name>A0A5N5TBD6_9CRUS</name>
<keyword evidence="2" id="KW-1185">Reference proteome</keyword>
<evidence type="ECO:0000313" key="1">
    <source>
        <dbReference type="EMBL" id="KAB7503964.1"/>
    </source>
</evidence>
<reference evidence="1 2" key="1">
    <citation type="journal article" date="2019" name="PLoS Biol.">
        <title>Sex chromosomes control vertical transmission of feminizing Wolbachia symbionts in an isopod.</title>
        <authorList>
            <person name="Becking T."/>
            <person name="Chebbi M.A."/>
            <person name="Giraud I."/>
            <person name="Moumen B."/>
            <person name="Laverre T."/>
            <person name="Caubet Y."/>
            <person name="Peccoud J."/>
            <person name="Gilbert C."/>
            <person name="Cordaux R."/>
        </authorList>
    </citation>
    <scope>NUCLEOTIDE SEQUENCE [LARGE SCALE GENOMIC DNA]</scope>
    <source>
        <strain evidence="1">ANa2</strain>
        <tissue evidence="1">Whole body excluding digestive tract and cuticle</tissue>
    </source>
</reference>
<comment type="caution">
    <text evidence="1">The sequence shown here is derived from an EMBL/GenBank/DDBJ whole genome shotgun (WGS) entry which is preliminary data.</text>
</comment>
<protein>
    <submittedName>
        <fullName evidence="1">Dehydrogenase/reductase SDR family member 11</fullName>
    </submittedName>
</protein>
<gene>
    <name evidence="1" type="ORF">Anas_14165</name>
</gene>
<evidence type="ECO:0000313" key="2">
    <source>
        <dbReference type="Proteomes" id="UP000326759"/>
    </source>
</evidence>
<dbReference type="AlphaFoldDB" id="A0A5N5TBD6"/>